<evidence type="ECO:0000256" key="9">
    <source>
        <dbReference type="SAM" id="Phobius"/>
    </source>
</evidence>
<feature type="transmembrane region" description="Helical" evidence="9">
    <location>
        <begin position="173"/>
        <end position="195"/>
    </location>
</feature>
<evidence type="ECO:0000313" key="11">
    <source>
        <dbReference type="EMBL" id="BCA89215.1"/>
    </source>
</evidence>
<reference evidence="12" key="1">
    <citation type="journal article" date="2020" name="Microbiol. Resour. Announc.">
        <title>Complete Genome Sequence of Adlercreutzia sp. Strain 8CFCBH1, a Potent Producer of Equol, Isolated from Healthy Japanese Feces.</title>
        <authorList>
            <person name="Ogata Y."/>
            <person name="Sakamoto M."/>
            <person name="Ohkuma M."/>
            <person name="Hattori M."/>
            <person name="Suda W."/>
        </authorList>
    </citation>
    <scope>NUCLEOTIDE SEQUENCE [LARGE SCALE GENOMIC DNA]</scope>
    <source>
        <strain evidence="12">8CFCBH1</strain>
    </source>
</reference>
<dbReference type="GO" id="GO:0046872">
    <property type="term" value="F:metal ion binding"/>
    <property type="evidence" value="ECO:0007669"/>
    <property type="project" value="UniProtKB-KW"/>
</dbReference>
<accession>A0A6F8SMB3</accession>
<dbReference type="SUPFAM" id="SSF54862">
    <property type="entry name" value="4Fe-4S ferredoxins"/>
    <property type="match status" value="1"/>
</dbReference>
<keyword evidence="9" id="KW-0472">Membrane</keyword>
<evidence type="ECO:0000256" key="3">
    <source>
        <dbReference type="ARBA" id="ARBA00022723"/>
    </source>
</evidence>
<evidence type="ECO:0000313" key="12">
    <source>
        <dbReference type="Proteomes" id="UP000501727"/>
    </source>
</evidence>
<proteinExistence type="predicted"/>
<protein>
    <recommendedName>
        <fullName evidence="10">4Fe-4S ferredoxin-type domain-containing protein</fullName>
    </recommendedName>
</protein>
<dbReference type="Pfam" id="PF13237">
    <property type="entry name" value="Fer4_10"/>
    <property type="match status" value="1"/>
</dbReference>
<dbReference type="EMBL" id="AP022829">
    <property type="protein sequence ID" value="BCA89215.1"/>
    <property type="molecule type" value="Genomic_DNA"/>
</dbReference>
<sequence>MTRSMGKITVVRRVVQGCMLVLFCLPPLLAGWGLAGLFAGGDGEVTTPAEGVFFGSLSSSSVAGVPLFDPLGAVEAMAASRGLLAASALTGALLIVVVYGLVRGRAFCGWVCPVNLVGEGVDAARRRLGIEVPERTVPRRAKIGVAAAVVLLSALVGFPIFELISPIGAVNKGLVFGGFAGAGTLLAIIIAELLVSRRLWCRALCPLGGTFQVLGRAGQVNVAIDHDACIHCDKCTHVCLADPEILAPALVGEDTIVRAGDCMACGACVDVCPTSALRFRFGRPRRSQKGTESGSAGSRKDVDVAVTVAAGGIGSPDVPSREEM</sequence>
<dbReference type="NCBIfam" id="TIGR02163">
    <property type="entry name" value="napH"/>
    <property type="match status" value="1"/>
</dbReference>
<dbReference type="GO" id="GO:0005886">
    <property type="term" value="C:plasma membrane"/>
    <property type="evidence" value="ECO:0007669"/>
    <property type="project" value="TreeGrafter"/>
</dbReference>
<reference evidence="12" key="2">
    <citation type="submission" date="2020-03" db="EMBL/GenBank/DDBJ databases">
        <title>Complete Genome Sequence of Adlercreutzia sp. strain 8CFCBH1 Producing Equol, Isolated from Healthy Japanese Feces.</title>
        <authorList>
            <person name="Ogata Y."/>
            <person name="Sakamoto M."/>
            <person name="Ohkuma M."/>
            <person name="Hattori M."/>
            <person name="Suda W."/>
        </authorList>
    </citation>
    <scope>NUCLEOTIDE SEQUENCE [LARGE SCALE GENOMIC DNA]</scope>
    <source>
        <strain evidence="12">8CFCBH1</strain>
    </source>
</reference>
<feature type="domain" description="4Fe-4S ferredoxin-type" evidence="10">
    <location>
        <begin position="253"/>
        <end position="282"/>
    </location>
</feature>
<dbReference type="PROSITE" id="PS51379">
    <property type="entry name" value="4FE4S_FER_2"/>
    <property type="match status" value="2"/>
</dbReference>
<dbReference type="PROSITE" id="PS00198">
    <property type="entry name" value="4FE4S_FER_1"/>
    <property type="match status" value="1"/>
</dbReference>
<evidence type="ECO:0000256" key="5">
    <source>
        <dbReference type="ARBA" id="ARBA00022982"/>
    </source>
</evidence>
<evidence type="ECO:0000256" key="8">
    <source>
        <dbReference type="SAM" id="MobiDB-lite"/>
    </source>
</evidence>
<evidence type="ECO:0000256" key="1">
    <source>
        <dbReference type="ARBA" id="ARBA00022448"/>
    </source>
</evidence>
<dbReference type="RefSeq" id="WP_231699504.1">
    <property type="nucleotide sequence ID" value="NZ_AP022829.1"/>
</dbReference>
<keyword evidence="5" id="KW-0249">Electron transport</keyword>
<keyword evidence="7" id="KW-0411">Iron-sulfur</keyword>
<dbReference type="Gene3D" id="3.30.70.20">
    <property type="match status" value="1"/>
</dbReference>
<feature type="transmembrane region" description="Helical" evidence="9">
    <location>
        <begin position="143"/>
        <end position="161"/>
    </location>
</feature>
<dbReference type="InterPro" id="IPR017896">
    <property type="entry name" value="4Fe4S_Fe-S-bd"/>
</dbReference>
<keyword evidence="2" id="KW-0004">4Fe-4S</keyword>
<feature type="region of interest" description="Disordered" evidence="8">
    <location>
        <begin position="283"/>
        <end position="302"/>
    </location>
</feature>
<evidence type="ECO:0000256" key="7">
    <source>
        <dbReference type="ARBA" id="ARBA00023014"/>
    </source>
</evidence>
<dbReference type="PANTHER" id="PTHR30176">
    <property type="entry name" value="FERREDOXIN-TYPE PROTEIN NAPH"/>
    <property type="match status" value="1"/>
</dbReference>
<dbReference type="Proteomes" id="UP000501727">
    <property type="component" value="Chromosome"/>
</dbReference>
<dbReference type="PANTHER" id="PTHR30176:SF3">
    <property type="entry name" value="FERREDOXIN-TYPE PROTEIN NAPH"/>
    <property type="match status" value="1"/>
</dbReference>
<evidence type="ECO:0000256" key="6">
    <source>
        <dbReference type="ARBA" id="ARBA00023004"/>
    </source>
</evidence>
<evidence type="ECO:0000256" key="2">
    <source>
        <dbReference type="ARBA" id="ARBA00022485"/>
    </source>
</evidence>
<dbReference type="InterPro" id="IPR017900">
    <property type="entry name" value="4Fe4S_Fe_S_CS"/>
</dbReference>
<dbReference type="GO" id="GO:0051539">
    <property type="term" value="F:4 iron, 4 sulfur cluster binding"/>
    <property type="evidence" value="ECO:0007669"/>
    <property type="project" value="UniProtKB-KW"/>
</dbReference>
<feature type="domain" description="4Fe-4S ferredoxin-type" evidence="10">
    <location>
        <begin position="220"/>
        <end position="249"/>
    </location>
</feature>
<evidence type="ECO:0000259" key="10">
    <source>
        <dbReference type="PROSITE" id="PS51379"/>
    </source>
</evidence>
<keyword evidence="3" id="KW-0479">Metal-binding</keyword>
<name>A0A6F8SMB3_9ACTN</name>
<dbReference type="AlphaFoldDB" id="A0A6F8SMB3"/>
<feature type="transmembrane region" description="Helical" evidence="9">
    <location>
        <begin position="83"/>
        <end position="102"/>
    </location>
</feature>
<keyword evidence="1" id="KW-0813">Transport</keyword>
<dbReference type="InterPro" id="IPR051684">
    <property type="entry name" value="Electron_Trans/Redox"/>
</dbReference>
<keyword evidence="4" id="KW-0677">Repeat</keyword>
<keyword evidence="9" id="KW-0812">Transmembrane</keyword>
<evidence type="ECO:0000256" key="4">
    <source>
        <dbReference type="ARBA" id="ARBA00022737"/>
    </source>
</evidence>
<keyword evidence="12" id="KW-1185">Reference proteome</keyword>
<keyword evidence="9" id="KW-1133">Transmembrane helix</keyword>
<organism evidence="11 12">
    <name type="scientific">Adlercreutzia hattorii</name>
    <dbReference type="NCBI Taxonomy" id="2707299"/>
    <lineage>
        <taxon>Bacteria</taxon>
        <taxon>Bacillati</taxon>
        <taxon>Actinomycetota</taxon>
        <taxon>Coriobacteriia</taxon>
        <taxon>Eggerthellales</taxon>
        <taxon>Eggerthellaceae</taxon>
        <taxon>Adlercreutzia</taxon>
    </lineage>
</organism>
<gene>
    <name evidence="11" type="ORF">ADCFC_17120</name>
</gene>
<dbReference type="KEGG" id="ahat:ADCFC_18340"/>
<dbReference type="InterPro" id="IPR011886">
    <property type="entry name" value="NapH_MauN"/>
</dbReference>
<dbReference type="Pfam" id="PF12801">
    <property type="entry name" value="Fer4_5"/>
    <property type="match status" value="2"/>
</dbReference>
<keyword evidence="6" id="KW-0408">Iron</keyword>